<reference evidence="2 3" key="1">
    <citation type="submission" date="2016-10" db="EMBL/GenBank/DDBJ databases">
        <authorList>
            <person name="de Groot N.N."/>
        </authorList>
    </citation>
    <scope>NUCLEOTIDE SEQUENCE [LARGE SCALE GENOMIC DNA]</scope>
    <source>
        <strain evidence="2 3">CGMCC 1.7666</strain>
    </source>
</reference>
<proteinExistence type="predicted"/>
<dbReference type="STRING" id="549386.SAMN02927923_02043"/>
<name>A0A1G5I2P4_9HYPH</name>
<evidence type="ECO:0000256" key="1">
    <source>
        <dbReference type="SAM" id="SignalP"/>
    </source>
</evidence>
<dbReference type="Proteomes" id="UP000199569">
    <property type="component" value="Unassembled WGS sequence"/>
</dbReference>
<gene>
    <name evidence="2" type="ORF">SAMN02927923_02043</name>
</gene>
<accession>A0A1G5I2P4</accession>
<evidence type="ECO:0000313" key="2">
    <source>
        <dbReference type="EMBL" id="SCY70313.1"/>
    </source>
</evidence>
<keyword evidence="3" id="KW-1185">Reference proteome</keyword>
<feature type="chain" id="PRO_5011488812" description="Lipoprotein" evidence="1">
    <location>
        <begin position="26"/>
        <end position="107"/>
    </location>
</feature>
<sequence length="107" mass="11154">MKNAIRGLCLTGLVALPLAACNQTASGPASTNVTPSSFQMPGGSGCQGEIARYRAVMSNDLAMGHVGQSVYNRVDREIGQAEAACAAGRDAEAQRMIRATKARHGYV</sequence>
<feature type="signal peptide" evidence="1">
    <location>
        <begin position="1"/>
        <end position="25"/>
    </location>
</feature>
<evidence type="ECO:0008006" key="4">
    <source>
        <dbReference type="Google" id="ProtNLM"/>
    </source>
</evidence>
<dbReference type="EMBL" id="FMVJ01000005">
    <property type="protein sequence ID" value="SCY70313.1"/>
    <property type="molecule type" value="Genomic_DNA"/>
</dbReference>
<keyword evidence="1" id="KW-0732">Signal</keyword>
<organism evidence="2 3">
    <name type="scientific">Microvirga guangxiensis</name>
    <dbReference type="NCBI Taxonomy" id="549386"/>
    <lineage>
        <taxon>Bacteria</taxon>
        <taxon>Pseudomonadati</taxon>
        <taxon>Pseudomonadota</taxon>
        <taxon>Alphaproteobacteria</taxon>
        <taxon>Hyphomicrobiales</taxon>
        <taxon>Methylobacteriaceae</taxon>
        <taxon>Microvirga</taxon>
    </lineage>
</organism>
<protein>
    <recommendedName>
        <fullName evidence="4">Lipoprotein</fullName>
    </recommendedName>
</protein>
<dbReference type="OrthoDB" id="8161815at2"/>
<dbReference type="AlphaFoldDB" id="A0A1G5I2P4"/>
<dbReference type="RefSeq" id="WP_091133943.1">
    <property type="nucleotide sequence ID" value="NZ_FMVJ01000005.1"/>
</dbReference>
<evidence type="ECO:0000313" key="3">
    <source>
        <dbReference type="Proteomes" id="UP000199569"/>
    </source>
</evidence>